<dbReference type="EMBL" id="MU393465">
    <property type="protein sequence ID" value="KAI4865936.1"/>
    <property type="molecule type" value="Genomic_DNA"/>
</dbReference>
<gene>
    <name evidence="1" type="ORF">F4820DRAFT_418586</name>
</gene>
<dbReference type="Proteomes" id="UP001497700">
    <property type="component" value="Unassembled WGS sequence"/>
</dbReference>
<proteinExistence type="predicted"/>
<name>A0ACB9Z329_9PEZI</name>
<protein>
    <submittedName>
        <fullName evidence="1">Uncharacterized protein</fullName>
    </submittedName>
</protein>
<evidence type="ECO:0000313" key="1">
    <source>
        <dbReference type="EMBL" id="KAI4865936.1"/>
    </source>
</evidence>
<keyword evidence="2" id="KW-1185">Reference proteome</keyword>
<reference evidence="1 2" key="1">
    <citation type="journal article" date="2022" name="New Phytol.">
        <title>Ecological generalism drives hyperdiversity of secondary metabolite gene clusters in xylarialean endophytes.</title>
        <authorList>
            <person name="Franco M.E.E."/>
            <person name="Wisecaver J.H."/>
            <person name="Arnold A.E."/>
            <person name="Ju Y.M."/>
            <person name="Slot J.C."/>
            <person name="Ahrendt S."/>
            <person name="Moore L.P."/>
            <person name="Eastman K.E."/>
            <person name="Scott K."/>
            <person name="Konkel Z."/>
            <person name="Mondo S.J."/>
            <person name="Kuo A."/>
            <person name="Hayes R.D."/>
            <person name="Haridas S."/>
            <person name="Andreopoulos B."/>
            <person name="Riley R."/>
            <person name="LaButti K."/>
            <person name="Pangilinan J."/>
            <person name="Lipzen A."/>
            <person name="Amirebrahimi M."/>
            <person name="Yan J."/>
            <person name="Adam C."/>
            <person name="Keymanesh K."/>
            <person name="Ng V."/>
            <person name="Louie K."/>
            <person name="Northen T."/>
            <person name="Drula E."/>
            <person name="Henrissat B."/>
            <person name="Hsieh H.M."/>
            <person name="Youens-Clark K."/>
            <person name="Lutzoni F."/>
            <person name="Miadlikowska J."/>
            <person name="Eastwood D.C."/>
            <person name="Hamelin R.C."/>
            <person name="Grigoriev I.V."/>
            <person name="U'Ren J.M."/>
        </authorList>
    </citation>
    <scope>NUCLEOTIDE SEQUENCE [LARGE SCALE GENOMIC DNA]</scope>
    <source>
        <strain evidence="1 2">CBS 119005</strain>
    </source>
</reference>
<comment type="caution">
    <text evidence="1">The sequence shown here is derived from an EMBL/GenBank/DDBJ whole genome shotgun (WGS) entry which is preliminary data.</text>
</comment>
<evidence type="ECO:0000313" key="2">
    <source>
        <dbReference type="Proteomes" id="UP001497700"/>
    </source>
</evidence>
<organism evidence="1 2">
    <name type="scientific">Hypoxylon rubiginosum</name>
    <dbReference type="NCBI Taxonomy" id="110542"/>
    <lineage>
        <taxon>Eukaryota</taxon>
        <taxon>Fungi</taxon>
        <taxon>Dikarya</taxon>
        <taxon>Ascomycota</taxon>
        <taxon>Pezizomycotina</taxon>
        <taxon>Sordariomycetes</taxon>
        <taxon>Xylariomycetidae</taxon>
        <taxon>Xylariales</taxon>
        <taxon>Hypoxylaceae</taxon>
        <taxon>Hypoxylon</taxon>
    </lineage>
</organism>
<sequence length="436" mass="47934">MASFPISTPSPPARVHTPGSPKFGYNDSWEPYTPRKSARISAQRASHRTPSPRASSQRRSRLPTKPTFDASTPTASPQKKRQPAMDSVRRAPGAFSAQGTSATKSLGTGSQHKSKPTTTTSRSAAMLPTPAKTPQKQPDEKMKANVRAVARNLFSTEPETMPTLKRKAKKYSGLTLDSFTAEEINDPIEIFTDSRDRVPEVDNADENPFYGDYVATPIQTRSRGKRVTIPGEGRQDIDEVLDREDGIVYVFRGKKIFRKFASAEGEDADSASQADEEDIDAEFGTAASRKRLRPVTRSSVKPRLLFPTSQKKGKQPANTAADEDDDEEAATDIEEHILEDVEEDQIEEPVTPVKVVEKKPGTPPTPRFAPSSPPGTVRTTRTTSKMQTDDAPPKPPKSHSPFDGWRRSKSRAGPHGQKREGEALTGPHEVSKRQRA</sequence>
<accession>A0ACB9Z329</accession>